<organism evidence="3 4">
    <name type="scientific">Caenispirillum salinarum AK4</name>
    <dbReference type="NCBI Taxonomy" id="1238182"/>
    <lineage>
        <taxon>Bacteria</taxon>
        <taxon>Pseudomonadati</taxon>
        <taxon>Pseudomonadota</taxon>
        <taxon>Alphaproteobacteria</taxon>
        <taxon>Rhodospirillales</taxon>
        <taxon>Novispirillaceae</taxon>
        <taxon>Caenispirillum</taxon>
    </lineage>
</organism>
<dbReference type="EMBL" id="ANHY01000021">
    <property type="protein sequence ID" value="EKV27093.1"/>
    <property type="molecule type" value="Genomic_DNA"/>
</dbReference>
<dbReference type="OrthoDB" id="9794208at2"/>
<proteinExistence type="predicted"/>
<dbReference type="SUPFAM" id="SSF53335">
    <property type="entry name" value="S-adenosyl-L-methionine-dependent methyltransferases"/>
    <property type="match status" value="1"/>
</dbReference>
<dbReference type="InterPro" id="IPR038375">
    <property type="entry name" value="NDUFAF7_sf"/>
</dbReference>
<keyword evidence="1" id="KW-0489">Methyltransferase</keyword>
<dbReference type="Proteomes" id="UP000009881">
    <property type="component" value="Unassembled WGS sequence"/>
</dbReference>
<reference evidence="3 4" key="1">
    <citation type="journal article" date="2013" name="Genome Announc.">
        <title>Draft Genome Sequence of an Alphaproteobacterium, Caenispirillum salinarum AK4(T), Isolated from a Solar Saltern.</title>
        <authorList>
            <person name="Khatri I."/>
            <person name="Singh A."/>
            <person name="Korpole S."/>
            <person name="Pinnaka A.K."/>
            <person name="Subramanian S."/>
        </authorList>
    </citation>
    <scope>NUCLEOTIDE SEQUENCE [LARGE SCALE GENOMIC DNA]</scope>
    <source>
        <strain evidence="3 4">AK4</strain>
    </source>
</reference>
<evidence type="ECO:0000313" key="4">
    <source>
        <dbReference type="Proteomes" id="UP000009881"/>
    </source>
</evidence>
<dbReference type="Gene3D" id="3.40.50.12710">
    <property type="match status" value="1"/>
</dbReference>
<accession>K9H931</accession>
<comment type="caution">
    <text evidence="3">The sequence shown here is derived from an EMBL/GenBank/DDBJ whole genome shotgun (WGS) entry which is preliminary data.</text>
</comment>
<evidence type="ECO:0000313" key="3">
    <source>
        <dbReference type="EMBL" id="EKV27093.1"/>
    </source>
</evidence>
<dbReference type="GO" id="GO:0035243">
    <property type="term" value="F:protein-arginine omega-N symmetric methyltransferase activity"/>
    <property type="evidence" value="ECO:0007669"/>
    <property type="project" value="TreeGrafter"/>
</dbReference>
<keyword evidence="2" id="KW-0808">Transferase</keyword>
<dbReference type="PANTHER" id="PTHR12049">
    <property type="entry name" value="PROTEIN ARGININE METHYLTRANSFERASE NDUFAF7, MITOCHONDRIAL"/>
    <property type="match status" value="1"/>
</dbReference>
<dbReference type="GO" id="GO:0032259">
    <property type="term" value="P:methylation"/>
    <property type="evidence" value="ECO:0007669"/>
    <property type="project" value="UniProtKB-KW"/>
</dbReference>
<keyword evidence="4" id="KW-1185">Reference proteome</keyword>
<dbReference type="eggNOG" id="COG1565">
    <property type="taxonomic scope" value="Bacteria"/>
</dbReference>
<dbReference type="PATRIC" id="fig|1238182.3.peg.3976"/>
<gene>
    <name evidence="3" type="ORF">C882_2022</name>
</gene>
<dbReference type="STRING" id="1238182.C882_2022"/>
<dbReference type="PANTHER" id="PTHR12049:SF7">
    <property type="entry name" value="PROTEIN ARGININE METHYLTRANSFERASE NDUFAF7, MITOCHONDRIAL"/>
    <property type="match status" value="1"/>
</dbReference>
<dbReference type="InterPro" id="IPR003788">
    <property type="entry name" value="NDUFAF7"/>
</dbReference>
<dbReference type="RefSeq" id="WP_009542418.1">
    <property type="nucleotide sequence ID" value="NZ_ANHY01000021.1"/>
</dbReference>
<evidence type="ECO:0000256" key="2">
    <source>
        <dbReference type="ARBA" id="ARBA00022679"/>
    </source>
</evidence>
<sequence>MTGVRRDTDPYPDSVLRARIDAEGSIPFDAYMAEAVAAYYGRGDVFGLAGDFTTAPEISQMFGEILGLWCAVAWQLMDGPGRVALVELGPGRGTLMSDVLRAARLLPPFRQSASVHLVERSRPLRAIQARTLAESGVAPRWHDDIAELPRDVPLIVIANEFFDALPVRQCQRAIHGWHERHVTVNEEGAYAFTPGPEVDAADLPDHARAAGPGSIVELCPAAGAIARDLGARLAEQGGVMLAVDYGYAQSAAGDSVQALKRHKFHPVLVDPGCADITAHVDFQALAEAGEAGGATASGPVDQGAFLKALGIVQRADVLAQNAAPQQAADVRKALHRLIDPTEMGTLFKVLALADPALPPLPGFEGSGST</sequence>
<name>K9H931_9PROT</name>
<protein>
    <submittedName>
        <fullName evidence="3">Uncharacterized protein</fullName>
    </submittedName>
</protein>
<dbReference type="AlphaFoldDB" id="K9H931"/>
<dbReference type="InterPro" id="IPR029063">
    <property type="entry name" value="SAM-dependent_MTases_sf"/>
</dbReference>
<evidence type="ECO:0000256" key="1">
    <source>
        <dbReference type="ARBA" id="ARBA00022603"/>
    </source>
</evidence>
<dbReference type="Pfam" id="PF02636">
    <property type="entry name" value="Methyltransf_28"/>
    <property type="match status" value="1"/>
</dbReference>